<reference evidence="1" key="1">
    <citation type="submission" date="2020-06" db="EMBL/GenBank/DDBJ databases">
        <title>Genomic insights into acetone-butanol-ethanol (ABE) fermentation by sequencing solventogenic clostridia strains.</title>
        <authorList>
            <person name="Brown S."/>
        </authorList>
    </citation>
    <scope>NUCLEOTIDE SEQUENCE</scope>
    <source>
        <strain evidence="1">DJ123</strain>
    </source>
</reference>
<gene>
    <name evidence="1" type="ORF">BCD95_004177</name>
</gene>
<dbReference type="Proteomes" id="UP000822184">
    <property type="component" value="Unassembled WGS sequence"/>
</dbReference>
<dbReference type="RefSeq" id="WP_207716589.1">
    <property type="nucleotide sequence ID" value="NZ_CP053893.1"/>
</dbReference>
<evidence type="ECO:0000313" key="1">
    <source>
        <dbReference type="EMBL" id="NSB15918.1"/>
    </source>
</evidence>
<comment type="caution">
    <text evidence="1">The sequence shown here is derived from an EMBL/GenBank/DDBJ whole genome shotgun (WGS) entry which is preliminary data.</text>
</comment>
<dbReference type="AlphaFoldDB" id="A0AAE5H793"/>
<name>A0AAE5H793_CLOBE</name>
<sequence length="51" mass="5963">MLADYEANLEVDPQNAIEFDSIYGHMKMIAVYPQIIKDELCGYQVDLERIR</sequence>
<protein>
    <submittedName>
        <fullName evidence="1">Uncharacterized protein</fullName>
    </submittedName>
</protein>
<accession>A0AAE5H793</accession>
<evidence type="ECO:0000313" key="2">
    <source>
        <dbReference type="Proteomes" id="UP000822184"/>
    </source>
</evidence>
<proteinExistence type="predicted"/>
<organism evidence="1 2">
    <name type="scientific">Clostridium beijerinckii</name>
    <name type="common">Clostridium MP</name>
    <dbReference type="NCBI Taxonomy" id="1520"/>
    <lineage>
        <taxon>Bacteria</taxon>
        <taxon>Bacillati</taxon>
        <taxon>Bacillota</taxon>
        <taxon>Clostridia</taxon>
        <taxon>Eubacteriales</taxon>
        <taxon>Clostridiaceae</taxon>
        <taxon>Clostridium</taxon>
    </lineage>
</organism>
<dbReference type="EMBL" id="JABTDW010000001">
    <property type="protein sequence ID" value="NSB15918.1"/>
    <property type="molecule type" value="Genomic_DNA"/>
</dbReference>